<dbReference type="GO" id="GO:0019509">
    <property type="term" value="P:L-methionine salvage from methylthioadenosine"/>
    <property type="evidence" value="ECO:0007669"/>
    <property type="project" value="UniProtKB-UniRule"/>
</dbReference>
<dbReference type="Proteomes" id="UP000615446">
    <property type="component" value="Unassembled WGS sequence"/>
</dbReference>
<gene>
    <name evidence="11" type="primary">ADI1</name>
    <name evidence="14" type="ORF">RCL2_002767800</name>
    <name evidence="13" type="ORF">RclHR1_09230006</name>
</gene>
<evidence type="ECO:0000256" key="11">
    <source>
        <dbReference type="HAMAP-Rule" id="MF_03154"/>
    </source>
</evidence>
<comment type="caution">
    <text evidence="13">The sequence shown here is derived from an EMBL/GenBank/DDBJ whole genome shotgun (WGS) entry which is preliminary data.</text>
</comment>
<protein>
    <recommendedName>
        <fullName evidence="11">Acireductone dioxygenase</fullName>
    </recommendedName>
    <alternativeName>
        <fullName evidence="11">Acireductone dioxygenase (Fe(2+)-requiring)</fullName>
        <shortName evidence="11">ARD'</shortName>
        <shortName evidence="11">Fe-ARD</shortName>
        <ecNumber evidence="11">1.13.11.54</ecNumber>
    </alternativeName>
    <alternativeName>
        <fullName evidence="11">Acireductone dioxygenase (Ni(2+)-requiring)</fullName>
        <shortName evidence="11">ARD</shortName>
        <shortName evidence="11">Ni-ARD</shortName>
        <ecNumber evidence="11">1.13.11.53</ecNumber>
    </alternativeName>
</protein>
<dbReference type="SUPFAM" id="SSF51182">
    <property type="entry name" value="RmlC-like cupins"/>
    <property type="match status" value="1"/>
</dbReference>
<name>A0A2Z6SQ74_9GLOM</name>
<evidence type="ECO:0000256" key="8">
    <source>
        <dbReference type="ARBA" id="ARBA00023004"/>
    </source>
</evidence>
<dbReference type="EC" id="1.13.11.53" evidence="11"/>
<dbReference type="PANTHER" id="PTHR23418">
    <property type="entry name" value="ACIREDUCTONE DIOXYGENASE"/>
    <property type="match status" value="1"/>
</dbReference>
<comment type="function">
    <text evidence="11">Catalyzes 2 different reactions between oxygen and the acireductone 1,2-dihydroxy-3-keto-5-methylthiopentene (DHK-MTPene) depending upon the metal bound in the active site. Fe-containing acireductone dioxygenase (Fe-ARD) produces formate and 2-keto-4-methylthiobutyrate (KMTB), the alpha-ketoacid precursor of methionine in the methionine recycle pathway. Ni-containing acireductone dioxygenase (Ni-ARD) produces methylthiopropionate, carbon monoxide and formate, and does not lie on the methionine recycle pathway.</text>
</comment>
<evidence type="ECO:0000256" key="5">
    <source>
        <dbReference type="ARBA" id="ARBA00022723"/>
    </source>
</evidence>
<dbReference type="GO" id="GO:0005506">
    <property type="term" value="F:iron ion binding"/>
    <property type="evidence" value="ECO:0007669"/>
    <property type="project" value="UniProtKB-UniRule"/>
</dbReference>
<feature type="binding site" evidence="11">
    <location>
        <position position="86"/>
    </location>
    <ligand>
        <name>Fe(2+)</name>
        <dbReference type="ChEBI" id="CHEBI:29033"/>
        <note>for iron-dependent acireductone dioxygenase activity</note>
    </ligand>
</feature>
<keyword evidence="7 11" id="KW-0560">Oxidoreductase</keyword>
<evidence type="ECO:0000256" key="7">
    <source>
        <dbReference type="ARBA" id="ARBA00023002"/>
    </source>
</evidence>
<dbReference type="InterPro" id="IPR027496">
    <property type="entry name" value="ARD_euk"/>
</dbReference>
<dbReference type="InterPro" id="IPR004313">
    <property type="entry name" value="ARD"/>
</dbReference>
<dbReference type="AlphaFoldDB" id="A0A2Z6SQ74"/>
<reference evidence="14" key="2">
    <citation type="submission" date="2019-10" db="EMBL/GenBank/DDBJ databases">
        <title>Conservation and host-specific expression of non-tandemly repeated heterogenous ribosome RNA gene in arbuscular mycorrhizal fungi.</title>
        <authorList>
            <person name="Maeda T."/>
            <person name="Kobayashi Y."/>
            <person name="Nakagawa T."/>
            <person name="Ezawa T."/>
            <person name="Yamaguchi K."/>
            <person name="Bino T."/>
            <person name="Nishimoto Y."/>
            <person name="Shigenobu S."/>
            <person name="Kawaguchi M."/>
        </authorList>
    </citation>
    <scope>NUCLEOTIDE SEQUENCE</scope>
    <source>
        <strain evidence="14">HR1</strain>
    </source>
</reference>
<evidence type="ECO:0000256" key="9">
    <source>
        <dbReference type="ARBA" id="ARBA00023167"/>
    </source>
</evidence>
<keyword evidence="15" id="KW-1185">Reference proteome</keyword>
<dbReference type="InterPro" id="IPR011051">
    <property type="entry name" value="RmlC_Cupin_sf"/>
</dbReference>
<evidence type="ECO:0000313" key="14">
    <source>
        <dbReference type="EMBL" id="GET01258.1"/>
    </source>
</evidence>
<dbReference type="GO" id="GO:0016151">
    <property type="term" value="F:nickel cation binding"/>
    <property type="evidence" value="ECO:0007669"/>
    <property type="project" value="UniProtKB-UniRule"/>
</dbReference>
<keyword evidence="4 11" id="KW-0028">Amino-acid biosynthesis</keyword>
<comment type="cofactor">
    <cofactor evidence="11">
        <name>Fe(2+)</name>
        <dbReference type="ChEBI" id="CHEBI:29033"/>
    </cofactor>
    <cofactor evidence="11">
        <name>Ni(2+)</name>
        <dbReference type="ChEBI" id="CHEBI:49786"/>
    </cofactor>
    <text evidence="11">Binds either 1 Fe or Ni cation per monomer. Iron-binding promotes an acireductone dioxygenase reaction producing 2-keto-4-methylthiobutyrate, while nickel-binding promotes an acireductone dioxygenase reaction producing 3-(methylsulfanyl)propanoate.</text>
</comment>
<proteinExistence type="inferred from homology"/>
<keyword evidence="3 11" id="KW-0533">Nickel</keyword>
<comment type="subcellular location">
    <subcellularLocation>
        <location evidence="11">Cytoplasm</location>
    </subcellularLocation>
    <subcellularLocation>
        <location evidence="11">Nucleus</location>
    </subcellularLocation>
</comment>
<dbReference type="EMBL" id="BEXD01004341">
    <property type="protein sequence ID" value="GBC09959.1"/>
    <property type="molecule type" value="Genomic_DNA"/>
</dbReference>
<keyword evidence="10 11" id="KW-0539">Nucleus</keyword>
<dbReference type="FunFam" id="2.60.120.10:FF:000079">
    <property type="entry name" value="1,2-dihydroxy-3-keto-5-methylthiopentene dioxygenase"/>
    <property type="match status" value="1"/>
</dbReference>
<dbReference type="GO" id="GO:0005634">
    <property type="term" value="C:nucleus"/>
    <property type="evidence" value="ECO:0007669"/>
    <property type="project" value="UniProtKB-SubCell"/>
</dbReference>
<sequence>MRAYFYDGSDSDPREPHEQLTPVTPEELKNLGVLYWHLDGEDYLEKVNEIAKERNYKNRDEINVSKEGLGDLYESKLKIFFQEHLHEDEEIRYILDGSGYFDVRDLLDRWVRIAVTKGDLIVLPAGIYHRFIVDTNDYIKAMRLFKEEPKWTPINRPADDNPHRLQYLQSLRDSGLYK</sequence>
<evidence type="ECO:0000256" key="3">
    <source>
        <dbReference type="ARBA" id="ARBA00022596"/>
    </source>
</evidence>
<dbReference type="GO" id="GO:0010308">
    <property type="term" value="F:acireductone dioxygenase (Ni2+-requiring) activity"/>
    <property type="evidence" value="ECO:0007669"/>
    <property type="project" value="UniProtKB-UniRule"/>
</dbReference>
<reference evidence="13 15" key="1">
    <citation type="submission" date="2017-11" db="EMBL/GenBank/DDBJ databases">
        <title>The genome of Rhizophagus clarus HR1 reveals common genetic basis of auxotrophy among arbuscular mycorrhizal fungi.</title>
        <authorList>
            <person name="Kobayashi Y."/>
        </authorList>
    </citation>
    <scope>NUCLEOTIDE SEQUENCE [LARGE SCALE GENOMIC DNA]</scope>
    <source>
        <strain evidence="13 15">HR1</strain>
    </source>
</reference>
<dbReference type="InterPro" id="IPR014710">
    <property type="entry name" value="RmlC-like_jellyroll"/>
</dbReference>
<feature type="region of interest" description="Disordered" evidence="12">
    <location>
        <begin position="1"/>
        <end position="22"/>
    </location>
</feature>
<comment type="similarity">
    <text evidence="11">Belongs to the acireductone dioxygenase (ARD) family.</text>
</comment>
<dbReference type="GO" id="GO:0005737">
    <property type="term" value="C:cytoplasm"/>
    <property type="evidence" value="ECO:0007669"/>
    <property type="project" value="UniProtKB-SubCell"/>
</dbReference>
<dbReference type="PANTHER" id="PTHR23418:SF0">
    <property type="entry name" value="ACIREDUCTONE DIOXYGENASE"/>
    <property type="match status" value="1"/>
</dbReference>
<evidence type="ECO:0000313" key="15">
    <source>
        <dbReference type="Proteomes" id="UP000247702"/>
    </source>
</evidence>
<evidence type="ECO:0000256" key="12">
    <source>
        <dbReference type="SAM" id="MobiDB-lite"/>
    </source>
</evidence>
<keyword evidence="2 11" id="KW-0963">Cytoplasm</keyword>
<dbReference type="STRING" id="94130.A0A2Z6SQ74"/>
<evidence type="ECO:0000256" key="1">
    <source>
        <dbReference type="ARBA" id="ARBA00000428"/>
    </source>
</evidence>
<dbReference type="Proteomes" id="UP000247702">
    <property type="component" value="Unassembled WGS sequence"/>
</dbReference>
<feature type="binding site" evidence="11">
    <location>
        <position position="90"/>
    </location>
    <ligand>
        <name>Fe(2+)</name>
        <dbReference type="ChEBI" id="CHEBI:29033"/>
        <note>for iron-dependent acireductone dioxygenase activity</note>
    </ligand>
</feature>
<feature type="binding site" evidence="11">
    <location>
        <position position="90"/>
    </location>
    <ligand>
        <name>Ni(2+)</name>
        <dbReference type="ChEBI" id="CHEBI:49786"/>
        <note>for nickel-dependent acireductone dioxygenase activity</note>
    </ligand>
</feature>
<evidence type="ECO:0000313" key="13">
    <source>
        <dbReference type="EMBL" id="GBC09959.1"/>
    </source>
</evidence>
<dbReference type="CDD" id="cd02232">
    <property type="entry name" value="cupin_ARD"/>
    <property type="match status" value="1"/>
</dbReference>
<organism evidence="13 15">
    <name type="scientific">Rhizophagus clarus</name>
    <dbReference type="NCBI Taxonomy" id="94130"/>
    <lineage>
        <taxon>Eukaryota</taxon>
        <taxon>Fungi</taxon>
        <taxon>Fungi incertae sedis</taxon>
        <taxon>Mucoromycota</taxon>
        <taxon>Glomeromycotina</taxon>
        <taxon>Glomeromycetes</taxon>
        <taxon>Glomerales</taxon>
        <taxon>Glomeraceae</taxon>
        <taxon>Rhizophagus</taxon>
    </lineage>
</organism>
<evidence type="ECO:0000256" key="10">
    <source>
        <dbReference type="ARBA" id="ARBA00023242"/>
    </source>
</evidence>
<feature type="binding site" evidence="11">
    <location>
        <position position="129"/>
    </location>
    <ligand>
        <name>Fe(2+)</name>
        <dbReference type="ChEBI" id="CHEBI:29033"/>
        <note>for iron-dependent acireductone dioxygenase activity</note>
    </ligand>
</feature>
<keyword evidence="9 11" id="KW-0486">Methionine biosynthesis</keyword>
<keyword evidence="5 11" id="KW-0479">Metal-binding</keyword>
<dbReference type="GO" id="GO:0010309">
    <property type="term" value="F:acireductone dioxygenase [iron(II)-requiring] activity"/>
    <property type="evidence" value="ECO:0007669"/>
    <property type="project" value="UniProtKB-UniRule"/>
</dbReference>
<keyword evidence="6 11" id="KW-0223">Dioxygenase</keyword>
<feature type="binding site" evidence="11">
    <location>
        <position position="84"/>
    </location>
    <ligand>
        <name>Ni(2+)</name>
        <dbReference type="ChEBI" id="CHEBI:49786"/>
        <note>for nickel-dependent acireductone dioxygenase activity</note>
    </ligand>
</feature>
<dbReference type="EMBL" id="BLAL01000298">
    <property type="protein sequence ID" value="GET01258.1"/>
    <property type="molecule type" value="Genomic_DNA"/>
</dbReference>
<keyword evidence="8 11" id="KW-0408">Iron</keyword>
<dbReference type="OrthoDB" id="1867259at2759"/>
<dbReference type="Gene3D" id="2.60.120.10">
    <property type="entry name" value="Jelly Rolls"/>
    <property type="match status" value="1"/>
</dbReference>
<dbReference type="Pfam" id="PF03079">
    <property type="entry name" value="ARD"/>
    <property type="match status" value="1"/>
</dbReference>
<feature type="binding site" evidence="11">
    <location>
        <position position="129"/>
    </location>
    <ligand>
        <name>Ni(2+)</name>
        <dbReference type="ChEBI" id="CHEBI:49786"/>
        <note>for nickel-dependent acireductone dioxygenase activity</note>
    </ligand>
</feature>
<dbReference type="HAMAP" id="MF_03154">
    <property type="entry name" value="Salvage_MtnD_euk"/>
    <property type="match status" value="1"/>
</dbReference>
<evidence type="ECO:0000256" key="6">
    <source>
        <dbReference type="ARBA" id="ARBA00022964"/>
    </source>
</evidence>
<comment type="catalytic activity">
    <reaction evidence="11">
        <text>1,2-dihydroxy-5-(methylsulfanyl)pent-1-en-3-one + O2 = 3-(methylsulfanyl)propanoate + CO + formate + 2 H(+)</text>
        <dbReference type="Rhea" id="RHEA:14161"/>
        <dbReference type="ChEBI" id="CHEBI:15378"/>
        <dbReference type="ChEBI" id="CHEBI:15379"/>
        <dbReference type="ChEBI" id="CHEBI:15740"/>
        <dbReference type="ChEBI" id="CHEBI:17245"/>
        <dbReference type="ChEBI" id="CHEBI:49016"/>
        <dbReference type="ChEBI" id="CHEBI:49252"/>
        <dbReference type="EC" id="1.13.11.53"/>
    </reaction>
</comment>
<accession>A0A2Z6SQ74</accession>
<dbReference type="UniPathway" id="UPA00904">
    <property type="reaction ID" value="UER00878"/>
</dbReference>
<evidence type="ECO:0000256" key="2">
    <source>
        <dbReference type="ARBA" id="ARBA00022490"/>
    </source>
</evidence>
<evidence type="ECO:0000256" key="4">
    <source>
        <dbReference type="ARBA" id="ARBA00022605"/>
    </source>
</evidence>
<feature type="binding site" evidence="11">
    <location>
        <position position="86"/>
    </location>
    <ligand>
        <name>Ni(2+)</name>
        <dbReference type="ChEBI" id="CHEBI:49786"/>
        <note>for nickel-dependent acireductone dioxygenase activity</note>
    </ligand>
</feature>
<comment type="pathway">
    <text evidence="11">Amino-acid biosynthesis; L-methionine biosynthesis via salvage pathway; L-methionine from S-methyl-5-thio-alpha-D-ribose 1-phosphate: step 5/6.</text>
</comment>
<dbReference type="EC" id="1.13.11.54" evidence="11"/>
<comment type="catalytic activity">
    <reaction evidence="1 11">
        <text>1,2-dihydroxy-5-(methylsulfanyl)pent-1-en-3-one + O2 = 4-methylsulfanyl-2-oxobutanoate + formate + 2 H(+)</text>
        <dbReference type="Rhea" id="RHEA:24504"/>
        <dbReference type="ChEBI" id="CHEBI:15378"/>
        <dbReference type="ChEBI" id="CHEBI:15379"/>
        <dbReference type="ChEBI" id="CHEBI:15740"/>
        <dbReference type="ChEBI" id="CHEBI:16723"/>
        <dbReference type="ChEBI" id="CHEBI:49252"/>
        <dbReference type="EC" id="1.13.11.54"/>
    </reaction>
</comment>
<feature type="binding site" evidence="11">
    <location>
        <position position="84"/>
    </location>
    <ligand>
        <name>Fe(2+)</name>
        <dbReference type="ChEBI" id="CHEBI:29033"/>
        <note>for iron-dependent acireductone dioxygenase activity</note>
    </ligand>
</feature>